<evidence type="ECO:0000313" key="1">
    <source>
        <dbReference type="EMBL" id="CAI8055379.1"/>
    </source>
</evidence>
<dbReference type="AlphaFoldDB" id="A0AA35TW90"/>
<reference evidence="1" key="1">
    <citation type="submission" date="2023-03" db="EMBL/GenBank/DDBJ databases">
        <authorList>
            <person name="Steffen K."/>
            <person name="Cardenas P."/>
        </authorList>
    </citation>
    <scope>NUCLEOTIDE SEQUENCE</scope>
</reference>
<proteinExistence type="predicted"/>
<dbReference type="EMBL" id="CASHTH010004275">
    <property type="protein sequence ID" value="CAI8055379.1"/>
    <property type="molecule type" value="Genomic_DNA"/>
</dbReference>
<comment type="caution">
    <text evidence="1">The sequence shown here is derived from an EMBL/GenBank/DDBJ whole genome shotgun (WGS) entry which is preliminary data.</text>
</comment>
<accession>A0AA35TW90</accession>
<dbReference type="Proteomes" id="UP001174909">
    <property type="component" value="Unassembled WGS sequence"/>
</dbReference>
<evidence type="ECO:0000313" key="2">
    <source>
        <dbReference type="Proteomes" id="UP001174909"/>
    </source>
</evidence>
<feature type="non-terminal residue" evidence="1">
    <location>
        <position position="138"/>
    </location>
</feature>
<sequence length="138" mass="15271">GLCRLCLQPVRSALSALPSASALGFVSTCCRCFPPPYKENWNKYEDLAFKYAPLEQKKSVKLLLCQYMAEEQDDADRTCAYTLDLLSAFLGTNRSGGQSMLSVFEGEYVNIEACLGDVTTRERLSLLPSVLPGIPFLM</sequence>
<protein>
    <submittedName>
        <fullName evidence="1">Uncharacterized protein</fullName>
    </submittedName>
</protein>
<name>A0AA35TW90_GEOBA</name>
<keyword evidence="2" id="KW-1185">Reference proteome</keyword>
<organism evidence="1 2">
    <name type="scientific">Geodia barretti</name>
    <name type="common">Barrett's horny sponge</name>
    <dbReference type="NCBI Taxonomy" id="519541"/>
    <lineage>
        <taxon>Eukaryota</taxon>
        <taxon>Metazoa</taxon>
        <taxon>Porifera</taxon>
        <taxon>Demospongiae</taxon>
        <taxon>Heteroscleromorpha</taxon>
        <taxon>Tetractinellida</taxon>
        <taxon>Astrophorina</taxon>
        <taxon>Geodiidae</taxon>
        <taxon>Geodia</taxon>
    </lineage>
</organism>
<gene>
    <name evidence="1" type="ORF">GBAR_LOCUS30244</name>
</gene>